<dbReference type="PANTHER" id="PTHR42911">
    <property type="entry name" value="MODULATOR OF FTSH PROTEASE HFLC"/>
    <property type="match status" value="1"/>
</dbReference>
<keyword evidence="5" id="KW-1185">Reference proteome</keyword>
<reference evidence="5" key="1">
    <citation type="journal article" date="2019" name="Int. J. Syst. Evol. Microbiol.">
        <title>The Global Catalogue of Microorganisms (GCM) 10K type strain sequencing project: providing services to taxonomists for standard genome sequencing and annotation.</title>
        <authorList>
            <consortium name="The Broad Institute Genomics Platform"/>
            <consortium name="The Broad Institute Genome Sequencing Center for Infectious Disease"/>
            <person name="Wu L."/>
            <person name="Ma J."/>
        </authorList>
    </citation>
    <scope>NUCLEOTIDE SEQUENCE [LARGE SCALE GENOMIC DNA]</scope>
    <source>
        <strain evidence="5">JCM 16545</strain>
    </source>
</reference>
<dbReference type="Pfam" id="PF01145">
    <property type="entry name" value="Band_7"/>
    <property type="match status" value="1"/>
</dbReference>
<sequence>MNRQIFTWSIAFVLILFFSITAMKSCTRIDAGHEGILVKLYGTGKGVQDVSLVTGRVWYNPLTEDVFQFPTFVQTIDYEAFTVNAKDGSVFTVDPTISFRVIPGQSPRIFSKYRKEIEQITTTTLYNYTRDAFRIQFNQYSTDSIISNRQSFEDKVQVALGESLKKEGFELEQMTSGLQYPDEIVRAVNLKNRAVQQALQVENELKVAEAQARKKIVEAEAEARANELRQRTLTPLLIQQQFIEKWDGKTPLYGNLPTFFKNVQ</sequence>
<dbReference type="SMART" id="SM00244">
    <property type="entry name" value="PHB"/>
    <property type="match status" value="1"/>
</dbReference>
<dbReference type="InterPro" id="IPR036013">
    <property type="entry name" value="Band_7/SPFH_dom_sf"/>
</dbReference>
<dbReference type="InterPro" id="IPR001107">
    <property type="entry name" value="Band_7"/>
</dbReference>
<gene>
    <name evidence="4" type="ORF">ACFSKU_17765</name>
</gene>
<evidence type="ECO:0000259" key="3">
    <source>
        <dbReference type="SMART" id="SM00244"/>
    </source>
</evidence>
<feature type="coiled-coil region" evidence="2">
    <location>
        <begin position="191"/>
        <end position="229"/>
    </location>
</feature>
<accession>A0ABW4X3M6</accession>
<comment type="subcellular location">
    <subcellularLocation>
        <location evidence="1">Membrane</location>
        <topology evidence="1">Single-pass membrane protein</topology>
    </subcellularLocation>
</comment>
<dbReference type="PANTHER" id="PTHR42911:SF1">
    <property type="entry name" value="MODULATOR OF FTSH PROTEASE HFLC"/>
    <property type="match status" value="1"/>
</dbReference>
<organism evidence="4 5">
    <name type="scientific">Pontibacter silvestris</name>
    <dbReference type="NCBI Taxonomy" id="2305183"/>
    <lineage>
        <taxon>Bacteria</taxon>
        <taxon>Pseudomonadati</taxon>
        <taxon>Bacteroidota</taxon>
        <taxon>Cytophagia</taxon>
        <taxon>Cytophagales</taxon>
        <taxon>Hymenobacteraceae</taxon>
        <taxon>Pontibacter</taxon>
    </lineage>
</organism>
<dbReference type="Proteomes" id="UP001597369">
    <property type="component" value="Unassembled WGS sequence"/>
</dbReference>
<feature type="domain" description="Band 7" evidence="3">
    <location>
        <begin position="24"/>
        <end position="192"/>
    </location>
</feature>
<evidence type="ECO:0000256" key="2">
    <source>
        <dbReference type="SAM" id="Coils"/>
    </source>
</evidence>
<evidence type="ECO:0000313" key="5">
    <source>
        <dbReference type="Proteomes" id="UP001597369"/>
    </source>
</evidence>
<protein>
    <submittedName>
        <fullName evidence="4">SPFH domain-containing protein</fullName>
    </submittedName>
</protein>
<keyword evidence="2" id="KW-0175">Coiled coil</keyword>
<dbReference type="EMBL" id="JBHUHV010000054">
    <property type="protein sequence ID" value="MFD2068742.1"/>
    <property type="molecule type" value="Genomic_DNA"/>
</dbReference>
<comment type="caution">
    <text evidence="4">The sequence shown here is derived from an EMBL/GenBank/DDBJ whole genome shotgun (WGS) entry which is preliminary data.</text>
</comment>
<evidence type="ECO:0000313" key="4">
    <source>
        <dbReference type="EMBL" id="MFD2068742.1"/>
    </source>
</evidence>
<dbReference type="Gene3D" id="3.30.479.30">
    <property type="entry name" value="Band 7 domain"/>
    <property type="match status" value="1"/>
</dbReference>
<dbReference type="RefSeq" id="WP_229959189.1">
    <property type="nucleotide sequence ID" value="NZ_JAJJWI010000004.1"/>
</dbReference>
<proteinExistence type="predicted"/>
<name>A0ABW4X3M6_9BACT</name>
<evidence type="ECO:0000256" key="1">
    <source>
        <dbReference type="ARBA" id="ARBA00004167"/>
    </source>
</evidence>
<dbReference type="SUPFAM" id="SSF117892">
    <property type="entry name" value="Band 7/SPFH domain"/>
    <property type="match status" value="1"/>
</dbReference>